<comment type="caution">
    <text evidence="2">The sequence shown here is derived from an EMBL/GenBank/DDBJ whole genome shotgun (WGS) entry which is preliminary data.</text>
</comment>
<dbReference type="AlphaFoldDB" id="A0AAD9ESW0"/>
<keyword evidence="2" id="KW-0482">Metalloprotease</keyword>
<feature type="region of interest" description="Disordered" evidence="1">
    <location>
        <begin position="233"/>
        <end position="332"/>
    </location>
</feature>
<feature type="region of interest" description="Disordered" evidence="1">
    <location>
        <begin position="107"/>
        <end position="147"/>
    </location>
</feature>
<sequence length="332" mass="35113">MNDAQQEMSPDFVLMRLVSDRLEDPEARRTSGGGSLKAGHHGFDPERSGLGSPHYSSPLPGKRQLNPGSPRSSDPQEDFAAAAQRFVKGGSRAQLMVFQNLLQEERLLDSGAGSGPGGGGDSAEETLRRTQQESPGLDPDPGSVLAQWPPELLDQALRLLEPRNAFSGSGGDPVLVLARRLGQLGEEGGSRCSCHREEDPGETSDALLVLDELGSEGSEGTLKDLMQQVHRLAQENGVFAPDHLSSPPQNQNRSSTPKLGLSSGVLEGPGGDRKARGKSRSLKVRLSKLFRTKSSSGGASLLEKRPSLASSTSSGGGRSLLEGWGSTCSSER</sequence>
<keyword evidence="2" id="KW-0645">Protease</keyword>
<organism evidence="2 3">
    <name type="scientific">Dissostichus eleginoides</name>
    <name type="common">Patagonian toothfish</name>
    <name type="synonym">Dissostichus amissus</name>
    <dbReference type="NCBI Taxonomy" id="100907"/>
    <lineage>
        <taxon>Eukaryota</taxon>
        <taxon>Metazoa</taxon>
        <taxon>Chordata</taxon>
        <taxon>Craniata</taxon>
        <taxon>Vertebrata</taxon>
        <taxon>Euteleostomi</taxon>
        <taxon>Actinopterygii</taxon>
        <taxon>Neopterygii</taxon>
        <taxon>Teleostei</taxon>
        <taxon>Neoteleostei</taxon>
        <taxon>Acanthomorphata</taxon>
        <taxon>Eupercaria</taxon>
        <taxon>Perciformes</taxon>
        <taxon>Notothenioidei</taxon>
        <taxon>Nototheniidae</taxon>
        <taxon>Dissostichus</taxon>
    </lineage>
</organism>
<reference evidence="2" key="1">
    <citation type="submission" date="2023-04" db="EMBL/GenBank/DDBJ databases">
        <title>Chromosome-level genome of Chaenocephalus aceratus.</title>
        <authorList>
            <person name="Park H."/>
        </authorList>
    </citation>
    <scope>NUCLEOTIDE SEQUENCE</scope>
    <source>
        <strain evidence="2">DE</strain>
        <tissue evidence="2">Muscle</tissue>
    </source>
</reference>
<dbReference type="Proteomes" id="UP001228049">
    <property type="component" value="Unassembled WGS sequence"/>
</dbReference>
<accession>A0AAD9ESW0</accession>
<protein>
    <submittedName>
        <fullName evidence="2">ATP-dependent zinc metalloprotease FtsH 3</fullName>
    </submittedName>
</protein>
<feature type="compositionally biased region" description="Basic and acidic residues" evidence="1">
    <location>
        <begin position="18"/>
        <end position="29"/>
    </location>
</feature>
<evidence type="ECO:0000313" key="3">
    <source>
        <dbReference type="Proteomes" id="UP001228049"/>
    </source>
</evidence>
<feature type="compositionally biased region" description="Low complexity" evidence="1">
    <location>
        <begin position="307"/>
        <end position="326"/>
    </location>
</feature>
<keyword evidence="3" id="KW-1185">Reference proteome</keyword>
<feature type="region of interest" description="Disordered" evidence="1">
    <location>
        <begin position="1"/>
        <end position="85"/>
    </location>
</feature>
<evidence type="ECO:0000256" key="1">
    <source>
        <dbReference type="SAM" id="MobiDB-lite"/>
    </source>
</evidence>
<name>A0AAD9ESW0_DISEL</name>
<gene>
    <name evidence="2" type="ORF">KUDE01_002357</name>
</gene>
<feature type="compositionally biased region" description="Basic residues" evidence="1">
    <location>
        <begin position="275"/>
        <end position="291"/>
    </location>
</feature>
<feature type="compositionally biased region" description="Polar residues" evidence="1">
    <location>
        <begin position="246"/>
        <end position="257"/>
    </location>
</feature>
<evidence type="ECO:0000313" key="2">
    <source>
        <dbReference type="EMBL" id="KAK1877039.1"/>
    </source>
</evidence>
<keyword evidence="2" id="KW-0378">Hydrolase</keyword>
<dbReference type="EMBL" id="JASDAP010000027">
    <property type="protein sequence ID" value="KAK1877039.1"/>
    <property type="molecule type" value="Genomic_DNA"/>
</dbReference>
<proteinExistence type="predicted"/>
<dbReference type="GO" id="GO:0008237">
    <property type="term" value="F:metallopeptidase activity"/>
    <property type="evidence" value="ECO:0007669"/>
    <property type="project" value="UniProtKB-KW"/>
</dbReference>
<feature type="compositionally biased region" description="Gly residues" evidence="1">
    <location>
        <begin position="112"/>
        <end position="121"/>
    </location>
</feature>